<dbReference type="Pfam" id="PF04077">
    <property type="entry name" value="DsrH"/>
    <property type="match status" value="1"/>
</dbReference>
<dbReference type="Gene3D" id="3.40.1260.10">
    <property type="entry name" value="DsrEFH-like"/>
    <property type="match status" value="1"/>
</dbReference>
<dbReference type="PANTHER" id="PTHR37526:SF1">
    <property type="entry name" value="PROTEIN TUSB"/>
    <property type="match status" value="1"/>
</dbReference>
<reference evidence="2" key="1">
    <citation type="journal article" date="2019" name="Int. J. Syst. Evol. Microbiol.">
        <title>The Global Catalogue of Microorganisms (GCM) 10K type strain sequencing project: providing services to taxonomists for standard genome sequencing and annotation.</title>
        <authorList>
            <consortium name="The Broad Institute Genomics Platform"/>
            <consortium name="The Broad Institute Genome Sequencing Center for Infectious Disease"/>
            <person name="Wu L."/>
            <person name="Ma J."/>
        </authorList>
    </citation>
    <scope>NUCLEOTIDE SEQUENCE [LARGE SCALE GENOMIC DNA]</scope>
    <source>
        <strain evidence="2">JCM 15608</strain>
    </source>
</reference>
<dbReference type="PANTHER" id="PTHR37526">
    <property type="entry name" value="PROTEIN TUSB"/>
    <property type="match status" value="1"/>
</dbReference>
<dbReference type="EMBL" id="BAAAFA010000007">
    <property type="protein sequence ID" value="GAA0818824.1"/>
    <property type="molecule type" value="Genomic_DNA"/>
</dbReference>
<dbReference type="SUPFAM" id="SSF75169">
    <property type="entry name" value="DsrEFH-like"/>
    <property type="match status" value="1"/>
</dbReference>
<dbReference type="Proteomes" id="UP001500021">
    <property type="component" value="Unassembled WGS sequence"/>
</dbReference>
<accession>A0ABP3WJD3</accession>
<name>A0ABP3WJD3_9GAMM</name>
<dbReference type="NCBIfam" id="TIGR03011">
    <property type="entry name" value="sulf_tusB_dsrH"/>
    <property type="match status" value="1"/>
</dbReference>
<proteinExistence type="predicted"/>
<dbReference type="InterPro" id="IPR027396">
    <property type="entry name" value="DsrEFH-like"/>
</dbReference>
<evidence type="ECO:0000313" key="1">
    <source>
        <dbReference type="EMBL" id="GAA0818824.1"/>
    </source>
</evidence>
<gene>
    <name evidence="1" type="ORF">GCM10009111_22050</name>
</gene>
<dbReference type="InterPro" id="IPR007215">
    <property type="entry name" value="Sulphur_relay_TusB/DsrH"/>
</dbReference>
<organism evidence="1 2">
    <name type="scientific">Colwellia asteriadis</name>
    <dbReference type="NCBI Taxonomy" id="517723"/>
    <lineage>
        <taxon>Bacteria</taxon>
        <taxon>Pseudomonadati</taxon>
        <taxon>Pseudomonadota</taxon>
        <taxon>Gammaproteobacteria</taxon>
        <taxon>Alteromonadales</taxon>
        <taxon>Colwelliaceae</taxon>
        <taxon>Colwellia</taxon>
    </lineage>
</organism>
<protein>
    <recommendedName>
        <fullName evidence="3">Sulfurtransferase complex subunit TusB</fullName>
    </recommendedName>
</protein>
<evidence type="ECO:0000313" key="2">
    <source>
        <dbReference type="Proteomes" id="UP001500021"/>
    </source>
</evidence>
<dbReference type="RefSeq" id="WP_343817463.1">
    <property type="nucleotide sequence ID" value="NZ_BAAAFA010000007.1"/>
</dbReference>
<sequence length="97" mass="11014">MSILHLIRSSAFHRSDFEQCLSIAQSNDTIIFCDDGCYNLSHPLTTNLLAQENKLTIKVLQDHAQARAIIAPQTIEEITMEDLVSLTFTHDKVITWQ</sequence>
<keyword evidence="2" id="KW-1185">Reference proteome</keyword>
<evidence type="ECO:0008006" key="3">
    <source>
        <dbReference type="Google" id="ProtNLM"/>
    </source>
</evidence>
<comment type="caution">
    <text evidence="1">The sequence shown here is derived from an EMBL/GenBank/DDBJ whole genome shotgun (WGS) entry which is preliminary data.</text>
</comment>